<sequence length="103" mass="11687">MVSAPPSPRLRKYVPGAIYCDLEPNIVNKARTGLFHPEHMITITGKGQASNNYSGNHHAVDKELIDQIFNKLRRVGDATRRRENDTVAQTEQQLVDRLEAYSR</sequence>
<dbReference type="Proteomes" id="UP000805649">
    <property type="component" value="Unassembled WGS sequence"/>
</dbReference>
<name>A0ACC3YBQ8_COLTU</name>
<gene>
    <name evidence="1" type="ORF">CTRU02_215810</name>
</gene>
<proteinExistence type="predicted"/>
<keyword evidence="2" id="KW-1185">Reference proteome</keyword>
<reference evidence="1 2" key="1">
    <citation type="journal article" date="2020" name="Phytopathology">
        <title>Genome Sequence Resources of Colletotrichum truncatum, C. plurivorum, C. musicola, and C. sojae: Four Species Pathogenic to Soybean (Glycine max).</title>
        <authorList>
            <person name="Rogerio F."/>
            <person name="Boufleur T.R."/>
            <person name="Ciampi-Guillardi M."/>
            <person name="Sukno S.A."/>
            <person name="Thon M.R."/>
            <person name="Massola Junior N.S."/>
            <person name="Baroncelli R."/>
        </authorList>
    </citation>
    <scope>NUCLEOTIDE SEQUENCE [LARGE SCALE GENOMIC DNA]</scope>
    <source>
        <strain evidence="1 2">CMES1059</strain>
    </source>
</reference>
<organism evidence="1 2">
    <name type="scientific">Colletotrichum truncatum</name>
    <name type="common">Anthracnose fungus</name>
    <name type="synonym">Colletotrichum capsici</name>
    <dbReference type="NCBI Taxonomy" id="5467"/>
    <lineage>
        <taxon>Eukaryota</taxon>
        <taxon>Fungi</taxon>
        <taxon>Dikarya</taxon>
        <taxon>Ascomycota</taxon>
        <taxon>Pezizomycotina</taxon>
        <taxon>Sordariomycetes</taxon>
        <taxon>Hypocreomycetidae</taxon>
        <taxon>Glomerellales</taxon>
        <taxon>Glomerellaceae</taxon>
        <taxon>Colletotrichum</taxon>
        <taxon>Colletotrichum truncatum species complex</taxon>
    </lineage>
</organism>
<evidence type="ECO:0000313" key="1">
    <source>
        <dbReference type="EMBL" id="KAL0929269.1"/>
    </source>
</evidence>
<comment type="caution">
    <text evidence="1">The sequence shown here is derived from an EMBL/GenBank/DDBJ whole genome shotgun (WGS) entry which is preliminary data.</text>
</comment>
<accession>A0ACC3YBQ8</accession>
<protein>
    <submittedName>
        <fullName evidence="1">Tubulin/FtsZ family protein</fullName>
    </submittedName>
</protein>
<dbReference type="EMBL" id="VUJX02000020">
    <property type="protein sequence ID" value="KAL0929269.1"/>
    <property type="molecule type" value="Genomic_DNA"/>
</dbReference>
<evidence type="ECO:0000313" key="2">
    <source>
        <dbReference type="Proteomes" id="UP000805649"/>
    </source>
</evidence>